<feature type="transmembrane region" description="Helical" evidence="4">
    <location>
        <begin position="35"/>
        <end position="56"/>
    </location>
</feature>
<evidence type="ECO:0000313" key="5">
    <source>
        <dbReference type="EMBL" id="KAF9333581.1"/>
    </source>
</evidence>
<keyword evidence="4" id="KW-0812">Transmembrane</keyword>
<protein>
    <recommendedName>
        <fullName evidence="2">ribonuclease T2</fullName>
        <ecNumber evidence="2">4.6.1.19</ecNumber>
    </recommendedName>
</protein>
<proteinExistence type="inferred from homology"/>
<dbReference type="InterPro" id="IPR036430">
    <property type="entry name" value="RNase_T2-like_sf"/>
</dbReference>
<dbReference type="PANTHER" id="PTHR11240:SF22">
    <property type="entry name" value="RIBONUCLEASE T2"/>
    <property type="match status" value="1"/>
</dbReference>
<evidence type="ECO:0000256" key="4">
    <source>
        <dbReference type="SAM" id="Phobius"/>
    </source>
</evidence>
<dbReference type="SUPFAM" id="SSF55895">
    <property type="entry name" value="Ribonuclease Rh-like"/>
    <property type="match status" value="1"/>
</dbReference>
<dbReference type="Proteomes" id="UP000696485">
    <property type="component" value="Unassembled WGS sequence"/>
</dbReference>
<accession>A0A9P5VNH8</accession>
<evidence type="ECO:0000256" key="3">
    <source>
        <dbReference type="RuleBase" id="RU004328"/>
    </source>
</evidence>
<dbReference type="GO" id="GO:0003723">
    <property type="term" value="F:RNA binding"/>
    <property type="evidence" value="ECO:0007669"/>
    <property type="project" value="InterPro"/>
</dbReference>
<organism evidence="5 6">
    <name type="scientific">Podila minutissima</name>
    <dbReference type="NCBI Taxonomy" id="64525"/>
    <lineage>
        <taxon>Eukaryota</taxon>
        <taxon>Fungi</taxon>
        <taxon>Fungi incertae sedis</taxon>
        <taxon>Mucoromycota</taxon>
        <taxon>Mortierellomycotina</taxon>
        <taxon>Mortierellomycetes</taxon>
        <taxon>Mortierellales</taxon>
        <taxon>Mortierellaceae</taxon>
        <taxon>Podila</taxon>
    </lineage>
</organism>
<evidence type="ECO:0000256" key="1">
    <source>
        <dbReference type="ARBA" id="ARBA00007469"/>
    </source>
</evidence>
<keyword evidence="4" id="KW-1133">Transmembrane helix</keyword>
<gene>
    <name evidence="5" type="primary">RNY1_3</name>
    <name evidence="5" type="ORF">BG006_003437</name>
</gene>
<sequence>MLIVVEIELLMFIITEINCILSNVAQACSVPWPHIFAYSDIIAHLTSVYLPLSYYLPPTTRKQSVKSIMIAVSVALTMLSGILAVPWSASTLSRRQDNCPLDVLSCSPREVDRCCLPEHGLLLLVQQWDITVGPRNKFTMHGIWPDTCLGDKVPVDQNRPMQRDPAWCPGSHKEWQGCDDNRIFFDIERRLENYPNKTDGFMEQMETFWPSNNGNNNCFWSHEWNRHGTCVSNLDPSCKSDPVEGEDIYAFFSKALELRSKYDLHQALAARGIFPNQRARVNINRIRNAIQKKFNVGPSLRCKNGALNEITLYFKVKNGDQYVPVQPPHSNWKGSCTDTVSFPPKDL</sequence>
<dbReference type="GO" id="GO:0006401">
    <property type="term" value="P:RNA catabolic process"/>
    <property type="evidence" value="ECO:0007669"/>
    <property type="project" value="TreeGrafter"/>
</dbReference>
<keyword evidence="6" id="KW-1185">Reference proteome</keyword>
<evidence type="ECO:0000313" key="6">
    <source>
        <dbReference type="Proteomes" id="UP000696485"/>
    </source>
</evidence>
<dbReference type="EMBL" id="JAAAUY010000195">
    <property type="protein sequence ID" value="KAF9333581.1"/>
    <property type="molecule type" value="Genomic_DNA"/>
</dbReference>
<dbReference type="PROSITE" id="PS00531">
    <property type="entry name" value="RNASE_T2_2"/>
    <property type="match status" value="1"/>
</dbReference>
<dbReference type="AlphaFoldDB" id="A0A9P5VNH8"/>
<dbReference type="EC" id="4.6.1.19" evidence="2"/>
<dbReference type="GO" id="GO:0033897">
    <property type="term" value="F:ribonuclease T2 activity"/>
    <property type="evidence" value="ECO:0007669"/>
    <property type="project" value="UniProtKB-EC"/>
</dbReference>
<dbReference type="InterPro" id="IPR001568">
    <property type="entry name" value="RNase_T2-like"/>
</dbReference>
<name>A0A9P5VNH8_9FUNG</name>
<dbReference type="Gene3D" id="3.90.730.10">
    <property type="entry name" value="Ribonuclease T2-like"/>
    <property type="match status" value="1"/>
</dbReference>
<comment type="caution">
    <text evidence="5">The sequence shown here is derived from an EMBL/GenBank/DDBJ whole genome shotgun (WGS) entry which is preliminary data.</text>
</comment>
<dbReference type="PANTHER" id="PTHR11240">
    <property type="entry name" value="RIBONUCLEASE T2"/>
    <property type="match status" value="1"/>
</dbReference>
<dbReference type="Pfam" id="PF00445">
    <property type="entry name" value="Ribonuclease_T2"/>
    <property type="match status" value="1"/>
</dbReference>
<keyword evidence="4" id="KW-0472">Membrane</keyword>
<evidence type="ECO:0000256" key="2">
    <source>
        <dbReference type="ARBA" id="ARBA00012571"/>
    </source>
</evidence>
<dbReference type="GO" id="GO:0005576">
    <property type="term" value="C:extracellular region"/>
    <property type="evidence" value="ECO:0007669"/>
    <property type="project" value="TreeGrafter"/>
</dbReference>
<feature type="transmembrane region" description="Helical" evidence="4">
    <location>
        <begin position="68"/>
        <end position="89"/>
    </location>
</feature>
<comment type="similarity">
    <text evidence="1 3">Belongs to the RNase T2 family.</text>
</comment>
<dbReference type="InterPro" id="IPR033130">
    <property type="entry name" value="RNase_T2_His_AS_2"/>
</dbReference>
<reference evidence="5" key="1">
    <citation type="journal article" date="2020" name="Fungal Divers.">
        <title>Resolving the Mortierellaceae phylogeny through synthesis of multi-gene phylogenetics and phylogenomics.</title>
        <authorList>
            <person name="Vandepol N."/>
            <person name="Liber J."/>
            <person name="Desiro A."/>
            <person name="Na H."/>
            <person name="Kennedy M."/>
            <person name="Barry K."/>
            <person name="Grigoriev I.V."/>
            <person name="Miller A.N."/>
            <person name="O'Donnell K."/>
            <person name="Stajich J.E."/>
            <person name="Bonito G."/>
        </authorList>
    </citation>
    <scope>NUCLEOTIDE SEQUENCE</scope>
    <source>
        <strain evidence="5">NVP1</strain>
    </source>
</reference>